<keyword evidence="5" id="KW-1003">Cell membrane</keyword>
<dbReference type="GO" id="GO:0005886">
    <property type="term" value="C:plasma membrane"/>
    <property type="evidence" value="ECO:0007669"/>
    <property type="project" value="UniProtKB-SubCell"/>
</dbReference>
<keyword evidence="10 21" id="KW-0418">Kinase</keyword>
<dbReference type="PANTHER" id="PTHR32309:SF13">
    <property type="entry name" value="FERRIC ENTEROBACTIN TRANSPORT PROTEIN FEPE"/>
    <property type="match status" value="1"/>
</dbReference>
<protein>
    <recommendedName>
        <fullName evidence="4">non-specific protein-tyrosine kinase</fullName>
        <ecNumber evidence="4">2.7.10.2</ecNumber>
    </recommendedName>
</protein>
<keyword evidence="13 17" id="KW-0472">Membrane</keyword>
<reference evidence="21" key="1">
    <citation type="submission" date="2015-05" db="EMBL/GenBank/DDBJ databases">
        <title>The complete genome of Altererythrobacter atlanticus strain 26DY36.</title>
        <authorList>
            <person name="Wu Y.-H."/>
            <person name="Cheng H."/>
            <person name="Wu X.-W."/>
        </authorList>
    </citation>
    <scope>NUCLEOTIDE SEQUENCE [LARGE SCALE GENOMIC DNA]</scope>
    <source>
        <strain evidence="21">26DY36</strain>
    </source>
</reference>
<dbReference type="Pfam" id="PF02706">
    <property type="entry name" value="Wzz"/>
    <property type="match status" value="1"/>
</dbReference>
<evidence type="ECO:0000256" key="11">
    <source>
        <dbReference type="ARBA" id="ARBA00022840"/>
    </source>
</evidence>
<sequence>MIERGDDDRSLLGDIDFGAVWAAIYRSRYWIGGIVIGALVLGVLVTLLTTPVYRAKATVQIDQEAAKILGTEDTNMTAAIQDSDRFLQTQLDVIRSRSLTITIAEDLGFFDDPDFLVAMGYDPEVEAYGALTAEQAKREQVIQTLSENLGVALPVDSRVASITFDSPDPELAAQIANSYAENYIRSNLQRKFDTSAYAREFLKGQLDEAAARLAESERQALEYARNTRVIDASNAAQSETGRSGPSSLVTATLVQLNEAYAVALARRIEAEQKWNETRSQPVMALPEVLNNLAIQRLLEERAKLQASYEEQLQRRRQDHPVVKQAKASIDEIDRQISNIAVGIRQTVNSNYRAAVKQEQALEAQIAQLKTDTLDEQGKSVQLGILQRQTNNNRELYDLLLQRFNELNAEAGVQANNVAIVDRADIPDKPVVPNIPLNLALSLVGGIAFAGAFVFGREQFFDTVRTADDLTRKVGVAVLGVVPFVKGGVDVAEEAKDNKTTISEAFSSIRSSLMLSSSNGLPNSLMFTSAQQGEGKSSACFATALALGRVGKTVLLMDLDLRRPRQHHLFNLDNACGMSNLLTHNATADEVIQKTEFEGISVIPSGGIAPNPTELLAGQTFREIVRKFEGLYDVVLIDSPPLLALADAVEIGSATDGSIFVIESARTSSSALRSAMERLRHGGGSILGAVLTKFDPKEAGYSYYYAYDYQYKAGDN</sequence>
<evidence type="ECO:0000256" key="1">
    <source>
        <dbReference type="ARBA" id="ARBA00004429"/>
    </source>
</evidence>
<evidence type="ECO:0000256" key="4">
    <source>
        <dbReference type="ARBA" id="ARBA00011903"/>
    </source>
</evidence>
<keyword evidence="22" id="KW-1185">Reference proteome</keyword>
<dbReference type="AlphaFoldDB" id="A0A0F7KQC8"/>
<dbReference type="InterPro" id="IPR005702">
    <property type="entry name" value="Wzc-like_C"/>
</dbReference>
<keyword evidence="11" id="KW-0067">ATP-binding</keyword>
<evidence type="ECO:0000256" key="12">
    <source>
        <dbReference type="ARBA" id="ARBA00022989"/>
    </source>
</evidence>
<evidence type="ECO:0000256" key="17">
    <source>
        <dbReference type="SAM" id="Phobius"/>
    </source>
</evidence>
<dbReference type="CDD" id="cd05387">
    <property type="entry name" value="BY-kinase"/>
    <property type="match status" value="1"/>
</dbReference>
<dbReference type="InterPro" id="IPR032807">
    <property type="entry name" value="GNVR"/>
</dbReference>
<dbReference type="InterPro" id="IPR003856">
    <property type="entry name" value="LPS_length_determ_N"/>
</dbReference>
<feature type="coiled-coil region" evidence="16">
    <location>
        <begin position="199"/>
        <end position="226"/>
    </location>
</feature>
<feature type="domain" description="Tyrosine-protein kinase G-rich" evidence="20">
    <location>
        <begin position="385"/>
        <end position="457"/>
    </location>
</feature>
<dbReference type="Proteomes" id="UP000034392">
    <property type="component" value="Chromosome"/>
</dbReference>
<feature type="domain" description="AAA" evidence="19">
    <location>
        <begin position="531"/>
        <end position="652"/>
    </location>
</feature>
<evidence type="ECO:0000256" key="15">
    <source>
        <dbReference type="ARBA" id="ARBA00051245"/>
    </source>
</evidence>
<evidence type="ECO:0000256" key="7">
    <source>
        <dbReference type="ARBA" id="ARBA00022679"/>
    </source>
</evidence>
<dbReference type="InterPro" id="IPR025669">
    <property type="entry name" value="AAA_dom"/>
</dbReference>
<comment type="catalytic activity">
    <reaction evidence="15">
        <text>L-tyrosyl-[protein] + ATP = O-phospho-L-tyrosyl-[protein] + ADP + H(+)</text>
        <dbReference type="Rhea" id="RHEA:10596"/>
        <dbReference type="Rhea" id="RHEA-COMP:10136"/>
        <dbReference type="Rhea" id="RHEA-COMP:20101"/>
        <dbReference type="ChEBI" id="CHEBI:15378"/>
        <dbReference type="ChEBI" id="CHEBI:30616"/>
        <dbReference type="ChEBI" id="CHEBI:46858"/>
        <dbReference type="ChEBI" id="CHEBI:61978"/>
        <dbReference type="ChEBI" id="CHEBI:456216"/>
        <dbReference type="EC" id="2.7.10.2"/>
    </reaction>
</comment>
<keyword evidence="6" id="KW-0997">Cell inner membrane</keyword>
<feature type="coiled-coil region" evidence="16">
    <location>
        <begin position="253"/>
        <end position="314"/>
    </location>
</feature>
<accession>A0A0F7KQC8</accession>
<dbReference type="PATRIC" id="fig|1267766.3.peg.299"/>
<evidence type="ECO:0000313" key="21">
    <source>
        <dbReference type="EMBL" id="AKH41357.1"/>
    </source>
</evidence>
<evidence type="ECO:0000256" key="10">
    <source>
        <dbReference type="ARBA" id="ARBA00022777"/>
    </source>
</evidence>
<evidence type="ECO:0000256" key="16">
    <source>
        <dbReference type="SAM" id="Coils"/>
    </source>
</evidence>
<evidence type="ECO:0000259" key="19">
    <source>
        <dbReference type="Pfam" id="PF13614"/>
    </source>
</evidence>
<evidence type="ECO:0000256" key="2">
    <source>
        <dbReference type="ARBA" id="ARBA00007316"/>
    </source>
</evidence>
<dbReference type="KEGG" id="aay:WYH_00293"/>
<keyword evidence="7 21" id="KW-0808">Transferase</keyword>
<dbReference type="InterPro" id="IPR050445">
    <property type="entry name" value="Bact_polysacc_biosynth/exp"/>
</dbReference>
<evidence type="ECO:0000259" key="20">
    <source>
        <dbReference type="Pfam" id="PF13807"/>
    </source>
</evidence>
<dbReference type="SUPFAM" id="SSF52540">
    <property type="entry name" value="P-loop containing nucleoside triphosphate hydrolases"/>
    <property type="match status" value="1"/>
</dbReference>
<dbReference type="EMBL" id="CP011452">
    <property type="protein sequence ID" value="AKH41357.1"/>
    <property type="molecule type" value="Genomic_DNA"/>
</dbReference>
<evidence type="ECO:0000256" key="13">
    <source>
        <dbReference type="ARBA" id="ARBA00023136"/>
    </source>
</evidence>
<comment type="similarity">
    <text evidence="3">Belongs to the etk/wzc family.</text>
</comment>
<dbReference type="STRING" id="1267766.WYH_00293"/>
<dbReference type="InterPro" id="IPR027417">
    <property type="entry name" value="P-loop_NTPase"/>
</dbReference>
<evidence type="ECO:0000313" key="22">
    <source>
        <dbReference type="Proteomes" id="UP000034392"/>
    </source>
</evidence>
<dbReference type="PANTHER" id="PTHR32309">
    <property type="entry name" value="TYROSINE-PROTEIN KINASE"/>
    <property type="match status" value="1"/>
</dbReference>
<evidence type="ECO:0000256" key="14">
    <source>
        <dbReference type="ARBA" id="ARBA00023137"/>
    </source>
</evidence>
<name>A0A0F7KQC8_9SPHN</name>
<dbReference type="EC" id="2.7.10.2" evidence="4"/>
<dbReference type="GO" id="GO:0004715">
    <property type="term" value="F:non-membrane spanning protein tyrosine kinase activity"/>
    <property type="evidence" value="ECO:0007669"/>
    <property type="project" value="UniProtKB-EC"/>
</dbReference>
<dbReference type="RefSeq" id="WP_053833329.1">
    <property type="nucleotide sequence ID" value="NZ_CP011452.2"/>
</dbReference>
<evidence type="ECO:0000256" key="9">
    <source>
        <dbReference type="ARBA" id="ARBA00022741"/>
    </source>
</evidence>
<organism evidence="21 22">
    <name type="scientific">Croceibacterium atlanticum</name>
    <dbReference type="NCBI Taxonomy" id="1267766"/>
    <lineage>
        <taxon>Bacteria</taxon>
        <taxon>Pseudomonadati</taxon>
        <taxon>Pseudomonadota</taxon>
        <taxon>Alphaproteobacteria</taxon>
        <taxon>Sphingomonadales</taxon>
        <taxon>Erythrobacteraceae</taxon>
        <taxon>Croceibacterium</taxon>
    </lineage>
</organism>
<evidence type="ECO:0000256" key="6">
    <source>
        <dbReference type="ARBA" id="ARBA00022519"/>
    </source>
</evidence>
<feature type="domain" description="Polysaccharide chain length determinant N-terminal" evidence="18">
    <location>
        <begin position="14"/>
        <end position="105"/>
    </location>
</feature>
<gene>
    <name evidence="21" type="primary">ywqD</name>
    <name evidence="21" type="ORF">WYH_00293</name>
</gene>
<feature type="transmembrane region" description="Helical" evidence="17">
    <location>
        <begin position="29"/>
        <end position="53"/>
    </location>
</feature>
<dbReference type="NCBIfam" id="TIGR01007">
    <property type="entry name" value="eps_fam"/>
    <property type="match status" value="1"/>
</dbReference>
<dbReference type="Pfam" id="PF13614">
    <property type="entry name" value="AAA_31"/>
    <property type="match status" value="1"/>
</dbReference>
<comment type="subcellular location">
    <subcellularLocation>
        <location evidence="1">Cell inner membrane</location>
        <topology evidence="1">Multi-pass membrane protein</topology>
    </subcellularLocation>
</comment>
<evidence type="ECO:0000256" key="8">
    <source>
        <dbReference type="ARBA" id="ARBA00022692"/>
    </source>
</evidence>
<evidence type="ECO:0000256" key="5">
    <source>
        <dbReference type="ARBA" id="ARBA00022475"/>
    </source>
</evidence>
<proteinExistence type="inferred from homology"/>
<dbReference type="Pfam" id="PF13807">
    <property type="entry name" value="GNVR"/>
    <property type="match status" value="1"/>
</dbReference>
<evidence type="ECO:0000256" key="3">
    <source>
        <dbReference type="ARBA" id="ARBA00008883"/>
    </source>
</evidence>
<dbReference type="GO" id="GO:0005524">
    <property type="term" value="F:ATP binding"/>
    <property type="evidence" value="ECO:0007669"/>
    <property type="project" value="UniProtKB-KW"/>
</dbReference>
<evidence type="ECO:0000259" key="18">
    <source>
        <dbReference type="Pfam" id="PF02706"/>
    </source>
</evidence>
<dbReference type="Gene3D" id="3.40.50.300">
    <property type="entry name" value="P-loop containing nucleotide triphosphate hydrolases"/>
    <property type="match status" value="1"/>
</dbReference>
<comment type="similarity">
    <text evidence="2">Belongs to the CpsD/CapB family.</text>
</comment>
<keyword evidence="9" id="KW-0547">Nucleotide-binding</keyword>
<keyword evidence="12 17" id="KW-1133">Transmembrane helix</keyword>
<keyword evidence="16" id="KW-0175">Coiled coil</keyword>
<keyword evidence="8 17" id="KW-0812">Transmembrane</keyword>
<keyword evidence="14" id="KW-0829">Tyrosine-protein kinase</keyword>